<protein>
    <submittedName>
        <fullName evidence="1">Uncharacterized protein</fullName>
    </submittedName>
</protein>
<dbReference type="EMBL" id="QXFU01000223">
    <property type="protein sequence ID" value="KAE9039809.1"/>
    <property type="molecule type" value="Genomic_DNA"/>
</dbReference>
<name>A0A6A3N2Z2_9STRA</name>
<evidence type="ECO:0000313" key="2">
    <source>
        <dbReference type="Proteomes" id="UP000435112"/>
    </source>
</evidence>
<sequence length="69" mass="7667">MAGAARKMSEIVDWAGDRLSLNTHFAQAASSCWAMVGRSAAFSMSWRFWWIRIQEPMTLCGCSAAPIQL</sequence>
<dbReference type="PROSITE" id="PS51257">
    <property type="entry name" value="PROKAR_LIPOPROTEIN"/>
    <property type="match status" value="1"/>
</dbReference>
<dbReference type="Proteomes" id="UP000435112">
    <property type="component" value="Unassembled WGS sequence"/>
</dbReference>
<comment type="caution">
    <text evidence="1">The sequence shown here is derived from an EMBL/GenBank/DDBJ whole genome shotgun (WGS) entry which is preliminary data.</text>
</comment>
<accession>A0A6A3N2Z2</accession>
<proteinExistence type="predicted"/>
<organism evidence="1 2">
    <name type="scientific">Phytophthora rubi</name>
    <dbReference type="NCBI Taxonomy" id="129364"/>
    <lineage>
        <taxon>Eukaryota</taxon>
        <taxon>Sar</taxon>
        <taxon>Stramenopiles</taxon>
        <taxon>Oomycota</taxon>
        <taxon>Peronosporomycetes</taxon>
        <taxon>Peronosporales</taxon>
        <taxon>Peronosporaceae</taxon>
        <taxon>Phytophthora</taxon>
    </lineage>
</organism>
<reference evidence="1 2" key="1">
    <citation type="submission" date="2018-09" db="EMBL/GenBank/DDBJ databases">
        <title>Genomic investigation of the strawberry pathogen Phytophthora fragariae indicates pathogenicity is determined by transcriptional variation in three key races.</title>
        <authorList>
            <person name="Adams T.M."/>
            <person name="Armitage A.D."/>
            <person name="Sobczyk M.K."/>
            <person name="Bates H.J."/>
            <person name="Dunwell J.M."/>
            <person name="Nellist C.F."/>
            <person name="Harrison R.J."/>
        </authorList>
    </citation>
    <scope>NUCLEOTIDE SEQUENCE [LARGE SCALE GENOMIC DNA]</scope>
    <source>
        <strain evidence="1 2">SCRP324</strain>
    </source>
</reference>
<gene>
    <name evidence="1" type="ORF">PR002_g5293</name>
</gene>
<evidence type="ECO:0000313" key="1">
    <source>
        <dbReference type="EMBL" id="KAE9039809.1"/>
    </source>
</evidence>
<dbReference type="AlphaFoldDB" id="A0A6A3N2Z2"/>